<feature type="domain" description="Glycosyltransferase 2-like" evidence="3">
    <location>
        <begin position="7"/>
        <end position="72"/>
    </location>
</feature>
<dbReference type="EMBL" id="KF119917">
    <property type="protein sequence ID" value="AIA87185.1"/>
    <property type="molecule type" value="Genomic_DNA"/>
</dbReference>
<sequence length="75" mass="8628">MENELVSLILPIFNIQIEFLKKCLITLQRQTYQNIEIILIDDGSTNDAFDLCQKYSLTDKRITAVRQKKSGGFCS</sequence>
<dbReference type="Gene3D" id="3.90.550.10">
    <property type="entry name" value="Spore Coat Polysaccharide Biosynthesis Protein SpsA, Chain A"/>
    <property type="match status" value="1"/>
</dbReference>
<dbReference type="GO" id="GO:0016757">
    <property type="term" value="F:glycosyltransferase activity"/>
    <property type="evidence" value="ECO:0007669"/>
    <property type="project" value="UniProtKB-KW"/>
</dbReference>
<dbReference type="AlphaFoldDB" id="A0A060C2B2"/>
<dbReference type="InterPro" id="IPR029044">
    <property type="entry name" value="Nucleotide-diphossugar_trans"/>
</dbReference>
<evidence type="ECO:0000313" key="4">
    <source>
        <dbReference type="EMBL" id="AIA87185.1"/>
    </source>
</evidence>
<dbReference type="SUPFAM" id="SSF53448">
    <property type="entry name" value="Nucleotide-diphospho-sugar transferases"/>
    <property type="match status" value="1"/>
</dbReference>
<reference evidence="4" key="1">
    <citation type="journal article" date="2013" name="Environ. Microbiol.">
        <title>Seasonally variable intestinal metagenomes of the red palm weevil (Rhynchophorus ferrugineus).</title>
        <authorList>
            <person name="Jia S."/>
            <person name="Zhang X."/>
            <person name="Zhang G."/>
            <person name="Yin A."/>
            <person name="Zhang S."/>
            <person name="Li F."/>
            <person name="Wang L."/>
            <person name="Zhao D."/>
            <person name="Yun Q."/>
            <person name="Tala"/>
            <person name="Wang J."/>
            <person name="Sun G."/>
            <person name="Baabdullah M."/>
            <person name="Yu X."/>
            <person name="Hu S."/>
            <person name="Al-Mssallem I.S."/>
            <person name="Yu J."/>
        </authorList>
    </citation>
    <scope>NUCLEOTIDE SEQUENCE</scope>
</reference>
<organism evidence="4">
    <name type="scientific">uncultured Streptococcus sp</name>
    <dbReference type="NCBI Taxonomy" id="83427"/>
    <lineage>
        <taxon>Bacteria</taxon>
        <taxon>Bacillati</taxon>
        <taxon>Bacillota</taxon>
        <taxon>Bacilli</taxon>
        <taxon>Lactobacillales</taxon>
        <taxon>Streptococcaceae</taxon>
        <taxon>Streptococcus</taxon>
        <taxon>environmental samples</taxon>
    </lineage>
</organism>
<dbReference type="Pfam" id="PF00535">
    <property type="entry name" value="Glycos_transf_2"/>
    <property type="match status" value="1"/>
</dbReference>
<dbReference type="InterPro" id="IPR001173">
    <property type="entry name" value="Glyco_trans_2-like"/>
</dbReference>
<name>A0A060C2B2_9STRE</name>
<evidence type="ECO:0000256" key="2">
    <source>
        <dbReference type="ARBA" id="ARBA00022679"/>
    </source>
</evidence>
<evidence type="ECO:0000259" key="3">
    <source>
        <dbReference type="Pfam" id="PF00535"/>
    </source>
</evidence>
<evidence type="ECO:0000256" key="1">
    <source>
        <dbReference type="ARBA" id="ARBA00022676"/>
    </source>
</evidence>
<protein>
    <submittedName>
        <fullName evidence="4">Glycos_transf_2</fullName>
    </submittedName>
</protein>
<keyword evidence="1" id="KW-0328">Glycosyltransferase</keyword>
<keyword evidence="2" id="KW-0808">Transferase</keyword>
<dbReference type="PANTHER" id="PTHR22916:SF51">
    <property type="entry name" value="GLYCOSYLTRANSFERASE EPSH-RELATED"/>
    <property type="match status" value="1"/>
</dbReference>
<proteinExistence type="predicted"/>
<dbReference type="PANTHER" id="PTHR22916">
    <property type="entry name" value="GLYCOSYLTRANSFERASE"/>
    <property type="match status" value="1"/>
</dbReference>
<accession>A0A060C2B2</accession>